<dbReference type="InterPro" id="IPR029063">
    <property type="entry name" value="SAM-dependent_MTases_sf"/>
</dbReference>
<dbReference type="Pfam" id="PF03848">
    <property type="entry name" value="TehB"/>
    <property type="match status" value="1"/>
</dbReference>
<evidence type="ECO:0000313" key="3">
    <source>
        <dbReference type="Proteomes" id="UP000235803"/>
    </source>
</evidence>
<feature type="domain" description="Tellurite resistance methyltransferase TehB-like" evidence="1">
    <location>
        <begin position="23"/>
        <end position="75"/>
    </location>
</feature>
<name>A0A2N7U5W2_9GAMM</name>
<dbReference type="GO" id="GO:0008168">
    <property type="term" value="F:methyltransferase activity"/>
    <property type="evidence" value="ECO:0007669"/>
    <property type="project" value="UniProtKB-KW"/>
</dbReference>
<keyword evidence="2" id="KW-0489">Methyltransferase</keyword>
<dbReference type="Proteomes" id="UP000235803">
    <property type="component" value="Unassembled WGS sequence"/>
</dbReference>
<accession>A0A2N7U5W2</accession>
<dbReference type="OrthoDB" id="9804312at2"/>
<sequence length="197" mass="22047">MSEQVYYERSLGAEVYPHLKMALDVVDASLPKVSVDVGCGAGRDALFLAERGFTVYAYDKSDAAIACLSKMGGSYLNETLFPQVCSFEKFEYPESSLISACSSLFFCNPELFSLAWMNITRSLLSGGVFCGHFMGLNDSWAKMERGDLTIHTRAELEELFECDFNIIDIYEHDSEGVTLLGRKKHWHTYSVVAQKIS</sequence>
<dbReference type="RefSeq" id="WP_102652996.1">
    <property type="nucleotide sequence ID" value="NZ_PNRF01000016.1"/>
</dbReference>
<dbReference type="GO" id="GO:0032259">
    <property type="term" value="P:methylation"/>
    <property type="evidence" value="ECO:0007669"/>
    <property type="project" value="UniProtKB-KW"/>
</dbReference>
<keyword evidence="2" id="KW-0808">Transferase</keyword>
<gene>
    <name evidence="2" type="ORF">C1H69_08595</name>
</gene>
<dbReference type="CDD" id="cd02440">
    <property type="entry name" value="AdoMet_MTases"/>
    <property type="match status" value="1"/>
</dbReference>
<proteinExistence type="predicted"/>
<evidence type="ECO:0000313" key="2">
    <source>
        <dbReference type="EMBL" id="PMR75826.1"/>
    </source>
</evidence>
<dbReference type="Gene3D" id="3.40.50.150">
    <property type="entry name" value="Vaccinia Virus protein VP39"/>
    <property type="match status" value="1"/>
</dbReference>
<dbReference type="SUPFAM" id="SSF53335">
    <property type="entry name" value="S-adenosyl-L-methionine-dependent methyltransferases"/>
    <property type="match status" value="1"/>
</dbReference>
<keyword evidence="3" id="KW-1185">Reference proteome</keyword>
<dbReference type="EMBL" id="PNRF01000016">
    <property type="protein sequence ID" value="PMR75826.1"/>
    <property type="molecule type" value="Genomic_DNA"/>
</dbReference>
<dbReference type="AlphaFoldDB" id="A0A2N7U5W2"/>
<organism evidence="2 3">
    <name type="scientific">Billgrantia endophytica</name>
    <dbReference type="NCBI Taxonomy" id="2033802"/>
    <lineage>
        <taxon>Bacteria</taxon>
        <taxon>Pseudomonadati</taxon>
        <taxon>Pseudomonadota</taxon>
        <taxon>Gammaproteobacteria</taxon>
        <taxon>Oceanospirillales</taxon>
        <taxon>Halomonadaceae</taxon>
        <taxon>Billgrantia</taxon>
    </lineage>
</organism>
<evidence type="ECO:0000259" key="1">
    <source>
        <dbReference type="Pfam" id="PF03848"/>
    </source>
</evidence>
<protein>
    <submittedName>
        <fullName evidence="2">Class I SAM-dependent methyltransferase</fullName>
    </submittedName>
</protein>
<comment type="caution">
    <text evidence="2">The sequence shown here is derived from an EMBL/GenBank/DDBJ whole genome shotgun (WGS) entry which is preliminary data.</text>
</comment>
<reference evidence="2 3" key="1">
    <citation type="submission" date="2018-01" db="EMBL/GenBank/DDBJ databases">
        <title>Halomonas endophytica sp. nov., isolated from storage liquid in the stems of Populus euphratica.</title>
        <authorList>
            <person name="Chen C."/>
        </authorList>
    </citation>
    <scope>NUCLEOTIDE SEQUENCE [LARGE SCALE GENOMIC DNA]</scope>
    <source>
        <strain evidence="2 3">MC28</strain>
    </source>
</reference>
<dbReference type="InterPro" id="IPR015985">
    <property type="entry name" value="TehB-like_dom"/>
</dbReference>